<evidence type="ECO:0000256" key="1">
    <source>
        <dbReference type="SAM" id="MobiDB-lite"/>
    </source>
</evidence>
<sequence length="99" mass="10457">MLSDPGSEEPLQTKKNLHHAVGRGPSEKPSWSGRRLTPPPRSLGAGRKQGGPSPQPGSPPTTPGATWDQTASPLLQAHCRPARPLLPSSPPHLIKTLDP</sequence>
<keyword evidence="3" id="KW-1185">Reference proteome</keyword>
<protein>
    <submittedName>
        <fullName evidence="2">Uncharacterized protein</fullName>
    </submittedName>
</protein>
<feature type="compositionally biased region" description="Pro residues" evidence="1">
    <location>
        <begin position="53"/>
        <end position="62"/>
    </location>
</feature>
<feature type="region of interest" description="Disordered" evidence="1">
    <location>
        <begin position="1"/>
        <end position="72"/>
    </location>
</feature>
<gene>
    <name evidence="2" type="ORF">HJG63_009795</name>
</gene>
<accession>A0A7J8BEM6</accession>
<organism evidence="2 3">
    <name type="scientific">Rousettus aegyptiacus</name>
    <name type="common">Egyptian fruit bat</name>
    <name type="synonym">Pteropus aegyptiacus</name>
    <dbReference type="NCBI Taxonomy" id="9407"/>
    <lineage>
        <taxon>Eukaryota</taxon>
        <taxon>Metazoa</taxon>
        <taxon>Chordata</taxon>
        <taxon>Craniata</taxon>
        <taxon>Vertebrata</taxon>
        <taxon>Euteleostomi</taxon>
        <taxon>Mammalia</taxon>
        <taxon>Eutheria</taxon>
        <taxon>Laurasiatheria</taxon>
        <taxon>Chiroptera</taxon>
        <taxon>Yinpterochiroptera</taxon>
        <taxon>Pteropodoidea</taxon>
        <taxon>Pteropodidae</taxon>
        <taxon>Rousettinae</taxon>
        <taxon>Rousettus</taxon>
    </lineage>
</organism>
<comment type="caution">
    <text evidence="2">The sequence shown here is derived from an EMBL/GenBank/DDBJ whole genome shotgun (WGS) entry which is preliminary data.</text>
</comment>
<proteinExistence type="predicted"/>
<dbReference type="AlphaFoldDB" id="A0A7J8BEM6"/>
<evidence type="ECO:0000313" key="2">
    <source>
        <dbReference type="EMBL" id="KAF6397132.1"/>
    </source>
</evidence>
<dbReference type="EMBL" id="JACASE010000017">
    <property type="protein sequence ID" value="KAF6397132.1"/>
    <property type="molecule type" value="Genomic_DNA"/>
</dbReference>
<dbReference type="Proteomes" id="UP000593571">
    <property type="component" value="Unassembled WGS sequence"/>
</dbReference>
<reference evidence="2 3" key="1">
    <citation type="journal article" date="2020" name="Nature">
        <title>Six reference-quality genomes reveal evolution of bat adaptations.</title>
        <authorList>
            <person name="Jebb D."/>
            <person name="Huang Z."/>
            <person name="Pippel M."/>
            <person name="Hughes G.M."/>
            <person name="Lavrichenko K."/>
            <person name="Devanna P."/>
            <person name="Winkler S."/>
            <person name="Jermiin L.S."/>
            <person name="Skirmuntt E.C."/>
            <person name="Katzourakis A."/>
            <person name="Burkitt-Gray L."/>
            <person name="Ray D.A."/>
            <person name="Sullivan K.A.M."/>
            <person name="Roscito J.G."/>
            <person name="Kirilenko B.M."/>
            <person name="Davalos L.M."/>
            <person name="Corthals A.P."/>
            <person name="Power M.L."/>
            <person name="Jones G."/>
            <person name="Ransome R.D."/>
            <person name="Dechmann D.K.N."/>
            <person name="Locatelli A.G."/>
            <person name="Puechmaille S.J."/>
            <person name="Fedrigo O."/>
            <person name="Jarvis E.D."/>
            <person name="Hiller M."/>
            <person name="Vernes S.C."/>
            <person name="Myers E.W."/>
            <person name="Teeling E.C."/>
        </authorList>
    </citation>
    <scope>NUCLEOTIDE SEQUENCE [LARGE SCALE GENOMIC DNA]</scope>
    <source>
        <strain evidence="2">MRouAeg1</strain>
        <tissue evidence="2">Muscle</tissue>
    </source>
</reference>
<evidence type="ECO:0000313" key="3">
    <source>
        <dbReference type="Proteomes" id="UP000593571"/>
    </source>
</evidence>
<name>A0A7J8BEM6_ROUAE</name>